<dbReference type="EMBL" id="GG698970">
    <property type="protein sequence ID" value="EEU33997.1"/>
    <property type="molecule type" value="Genomic_DNA"/>
</dbReference>
<dbReference type="Gene3D" id="1.20.1250.20">
    <property type="entry name" value="MFS general substrate transporter like domains"/>
    <property type="match status" value="2"/>
</dbReference>
<feature type="transmembrane region" description="Helical" evidence="8">
    <location>
        <begin position="46"/>
        <end position="63"/>
    </location>
</feature>
<dbReference type="OrthoDB" id="2962993at2759"/>
<keyword evidence="4 8" id="KW-1133">Transmembrane helix</keyword>
<dbReference type="InterPro" id="IPR011701">
    <property type="entry name" value="MFS"/>
</dbReference>
<dbReference type="KEGG" id="nhe:NECHADRAFT_50106"/>
<evidence type="ECO:0000256" key="7">
    <source>
        <dbReference type="SAM" id="MobiDB-lite"/>
    </source>
</evidence>
<proteinExistence type="predicted"/>
<gene>
    <name evidence="9" type="ORF">NECHADRAFT_50106</name>
</gene>
<feature type="transmembrane region" description="Helical" evidence="8">
    <location>
        <begin position="261"/>
        <end position="279"/>
    </location>
</feature>
<dbReference type="AlphaFoldDB" id="C7ZNL3"/>
<comment type="subcellular location">
    <subcellularLocation>
        <location evidence="1">Membrane</location>
        <topology evidence="1">Multi-pass membrane protein</topology>
    </subcellularLocation>
</comment>
<evidence type="ECO:0000256" key="2">
    <source>
        <dbReference type="ARBA" id="ARBA00022448"/>
    </source>
</evidence>
<keyword evidence="6" id="KW-0325">Glycoprotein</keyword>
<organism evidence="9 10">
    <name type="scientific">Fusarium vanettenii (strain ATCC MYA-4622 / CBS 123669 / FGSC 9596 / NRRL 45880 / 77-13-4)</name>
    <name type="common">Fusarium solani subsp. pisi</name>
    <dbReference type="NCBI Taxonomy" id="660122"/>
    <lineage>
        <taxon>Eukaryota</taxon>
        <taxon>Fungi</taxon>
        <taxon>Dikarya</taxon>
        <taxon>Ascomycota</taxon>
        <taxon>Pezizomycotina</taxon>
        <taxon>Sordariomycetes</taxon>
        <taxon>Hypocreomycetidae</taxon>
        <taxon>Hypocreales</taxon>
        <taxon>Nectriaceae</taxon>
        <taxon>Fusarium</taxon>
        <taxon>Fusarium solani species complex</taxon>
        <taxon>Fusarium vanettenii</taxon>
    </lineage>
</organism>
<dbReference type="OMA" id="AFITTSW"/>
<dbReference type="PANTHER" id="PTHR43791:SF91">
    <property type="entry name" value="MAJOR FACILITATOR SUPERFAMILY (MFS) PROFILE DOMAIN-CONTAINING PROTEIN-RELATED"/>
    <property type="match status" value="1"/>
</dbReference>
<dbReference type="PANTHER" id="PTHR43791">
    <property type="entry name" value="PERMEASE-RELATED"/>
    <property type="match status" value="1"/>
</dbReference>
<evidence type="ECO:0000256" key="8">
    <source>
        <dbReference type="SAM" id="Phobius"/>
    </source>
</evidence>
<evidence type="ECO:0000313" key="10">
    <source>
        <dbReference type="Proteomes" id="UP000005206"/>
    </source>
</evidence>
<keyword evidence="3 8" id="KW-0812">Transmembrane</keyword>
<protein>
    <recommendedName>
        <fullName evidence="11">Major facilitator superfamily (MFS) profile domain-containing protein</fullName>
    </recommendedName>
</protein>
<evidence type="ECO:0000256" key="4">
    <source>
        <dbReference type="ARBA" id="ARBA00022989"/>
    </source>
</evidence>
<dbReference type="eggNOG" id="KOG2533">
    <property type="taxonomic scope" value="Eukaryota"/>
</dbReference>
<keyword evidence="5 8" id="KW-0472">Membrane</keyword>
<dbReference type="SUPFAM" id="SSF103473">
    <property type="entry name" value="MFS general substrate transporter"/>
    <property type="match status" value="1"/>
</dbReference>
<feature type="transmembrane region" description="Helical" evidence="8">
    <location>
        <begin position="144"/>
        <end position="164"/>
    </location>
</feature>
<evidence type="ECO:0000313" key="9">
    <source>
        <dbReference type="EMBL" id="EEU33997.1"/>
    </source>
</evidence>
<reference evidence="9 10" key="1">
    <citation type="journal article" date="2009" name="PLoS Genet.">
        <title>The genome of Nectria haematococca: contribution of supernumerary chromosomes to gene expansion.</title>
        <authorList>
            <person name="Coleman J.J."/>
            <person name="Rounsley S.D."/>
            <person name="Rodriguez-Carres M."/>
            <person name="Kuo A."/>
            <person name="Wasmann C.C."/>
            <person name="Grimwood J."/>
            <person name="Schmutz J."/>
            <person name="Taga M."/>
            <person name="White G.J."/>
            <person name="Zhou S."/>
            <person name="Schwartz D.C."/>
            <person name="Freitag M."/>
            <person name="Ma L.J."/>
            <person name="Danchin E.G."/>
            <person name="Henrissat B."/>
            <person name="Coutinho P.M."/>
            <person name="Nelson D.R."/>
            <person name="Straney D."/>
            <person name="Napoli C.A."/>
            <person name="Barker B.M."/>
            <person name="Gribskov M."/>
            <person name="Rep M."/>
            <person name="Kroken S."/>
            <person name="Molnar I."/>
            <person name="Rensing C."/>
            <person name="Kennell J.C."/>
            <person name="Zamora J."/>
            <person name="Farman M.L."/>
            <person name="Selker E.U."/>
            <person name="Salamov A."/>
            <person name="Shapiro H."/>
            <person name="Pangilinan J."/>
            <person name="Lindquist E."/>
            <person name="Lamers C."/>
            <person name="Grigoriev I.V."/>
            <person name="Geiser D.M."/>
            <person name="Covert S.F."/>
            <person name="Temporini E."/>
            <person name="Vanetten H.D."/>
        </authorList>
    </citation>
    <scope>NUCLEOTIDE SEQUENCE [LARGE SCALE GENOMIC DNA]</scope>
    <source>
        <strain evidence="10">ATCC MYA-4622 / CBS 123669 / FGSC 9596 / NRRL 45880 / 77-13-4</strain>
    </source>
</reference>
<keyword evidence="2" id="KW-0813">Transport</keyword>
<dbReference type="GeneID" id="9677759"/>
<evidence type="ECO:0000256" key="6">
    <source>
        <dbReference type="ARBA" id="ARBA00023180"/>
    </source>
</evidence>
<dbReference type="HOGENOM" id="CLU_001265_0_1_1"/>
<dbReference type="GO" id="GO:0022857">
    <property type="term" value="F:transmembrane transporter activity"/>
    <property type="evidence" value="ECO:0007669"/>
    <property type="project" value="InterPro"/>
</dbReference>
<name>C7ZNL3_FUSV7</name>
<keyword evidence="10" id="KW-1185">Reference proteome</keyword>
<evidence type="ECO:0008006" key="11">
    <source>
        <dbReference type="Google" id="ProtNLM"/>
    </source>
</evidence>
<feature type="transmembrane region" description="Helical" evidence="8">
    <location>
        <begin position="341"/>
        <end position="361"/>
    </location>
</feature>
<dbReference type="RefSeq" id="XP_003039710.1">
    <property type="nucleotide sequence ID" value="XM_003039664.1"/>
</dbReference>
<evidence type="ECO:0000256" key="3">
    <source>
        <dbReference type="ARBA" id="ARBA00022692"/>
    </source>
</evidence>
<dbReference type="Pfam" id="PF07690">
    <property type="entry name" value="MFS_1"/>
    <property type="match status" value="1"/>
</dbReference>
<evidence type="ECO:0000256" key="1">
    <source>
        <dbReference type="ARBA" id="ARBA00004141"/>
    </source>
</evidence>
<feature type="transmembrane region" description="Helical" evidence="8">
    <location>
        <begin position="234"/>
        <end position="254"/>
    </location>
</feature>
<feature type="region of interest" description="Disordered" evidence="7">
    <location>
        <begin position="380"/>
        <end position="399"/>
    </location>
</feature>
<accession>C7ZNL3</accession>
<dbReference type="InterPro" id="IPR036259">
    <property type="entry name" value="MFS_trans_sf"/>
</dbReference>
<dbReference type="Proteomes" id="UP000005206">
    <property type="component" value="Chromosome 10"/>
</dbReference>
<dbReference type="InParanoid" id="C7ZNL3"/>
<feature type="transmembrane region" description="Helical" evidence="8">
    <location>
        <begin position="83"/>
        <end position="102"/>
    </location>
</feature>
<dbReference type="GO" id="GO:0016020">
    <property type="term" value="C:membrane"/>
    <property type="evidence" value="ECO:0007669"/>
    <property type="project" value="UniProtKB-SubCell"/>
</dbReference>
<feature type="transmembrane region" description="Helical" evidence="8">
    <location>
        <begin position="114"/>
        <end position="132"/>
    </location>
</feature>
<evidence type="ECO:0000256" key="5">
    <source>
        <dbReference type="ARBA" id="ARBA00023136"/>
    </source>
</evidence>
<sequence length="399" mass="44685">MASKIDTALSDTLPDKEIEEQQRTAQDDIYIDPAAEKALLRKLDRWIVPPVMLLYLLSFLDRVNIGNARLYGMEEDLGLTGDQYQIAVSVLFVTYILSELPSNLVIKKFTPSRWIAFITTAWGIVATLTGIVQDYKSLVACRVILGALEGGLFPGLTIYLTMFYTKREYALRIGYLFSSDQMHKEDVYAGLKDWKIWLFCIGQFGGDVILYGYSTFLPTIIRGLGDWSIAQVQALTIPCYALGAISYIAVAWLSDRSQRRAVFTVIFGLVCTTGYAILVSTAPGGVKYFGCFLAAMGFNNPRYGKRTVATGLQLTIGNSAGIPAPFLYKTHEGPRFVKGHAVSMALIAMSSVIYLSFWAFFRHQNKRKMAGKEDHRVQGLTEEEAEELGEHNPRFHYTY</sequence>
<dbReference type="VEuPathDB" id="FungiDB:NECHADRAFT_50106"/>
<feature type="transmembrane region" description="Helical" evidence="8">
    <location>
        <begin position="196"/>
        <end position="214"/>
    </location>
</feature>